<dbReference type="EMBL" id="SJPG01000001">
    <property type="protein sequence ID" value="TWT62844.1"/>
    <property type="molecule type" value="Genomic_DNA"/>
</dbReference>
<gene>
    <name evidence="1" type="ORF">Pan54_35900</name>
</gene>
<dbReference type="OrthoDB" id="9797504at2"/>
<dbReference type="RefSeq" id="WP_146504657.1">
    <property type="nucleotide sequence ID" value="NZ_SJPG01000001.1"/>
</dbReference>
<evidence type="ECO:0000313" key="1">
    <source>
        <dbReference type="EMBL" id="TWT62844.1"/>
    </source>
</evidence>
<protein>
    <submittedName>
        <fullName evidence="1">Uncharacterized protein</fullName>
    </submittedName>
</protein>
<evidence type="ECO:0000313" key="2">
    <source>
        <dbReference type="Proteomes" id="UP000316095"/>
    </source>
</evidence>
<organism evidence="1 2">
    <name type="scientific">Rubinisphaera italica</name>
    <dbReference type="NCBI Taxonomy" id="2527969"/>
    <lineage>
        <taxon>Bacteria</taxon>
        <taxon>Pseudomonadati</taxon>
        <taxon>Planctomycetota</taxon>
        <taxon>Planctomycetia</taxon>
        <taxon>Planctomycetales</taxon>
        <taxon>Planctomycetaceae</taxon>
        <taxon>Rubinisphaera</taxon>
    </lineage>
</organism>
<sequence>MMSLETIIALNNEVAHRASSKRKLPYIPFSPNEAEHIITFPLPNLGGYVPVGWEKVEDWFVDRTGQGYESEPAITHRSFTQLLTEYISMNPDHGYGISEEGPFQVVISAYRYVGISELHTRSALAGE</sequence>
<proteinExistence type="predicted"/>
<keyword evidence="2" id="KW-1185">Reference proteome</keyword>
<comment type="caution">
    <text evidence="1">The sequence shown here is derived from an EMBL/GenBank/DDBJ whole genome shotgun (WGS) entry which is preliminary data.</text>
</comment>
<accession>A0A5C5XJ61</accession>
<name>A0A5C5XJ61_9PLAN</name>
<dbReference type="AlphaFoldDB" id="A0A5C5XJ61"/>
<reference evidence="1 2" key="1">
    <citation type="submission" date="2019-02" db="EMBL/GenBank/DDBJ databases">
        <title>Deep-cultivation of Planctomycetes and their phenomic and genomic characterization uncovers novel biology.</title>
        <authorList>
            <person name="Wiegand S."/>
            <person name="Jogler M."/>
            <person name="Boedeker C."/>
            <person name="Pinto D."/>
            <person name="Vollmers J."/>
            <person name="Rivas-Marin E."/>
            <person name="Kohn T."/>
            <person name="Peeters S.H."/>
            <person name="Heuer A."/>
            <person name="Rast P."/>
            <person name="Oberbeckmann S."/>
            <person name="Bunk B."/>
            <person name="Jeske O."/>
            <person name="Meyerdierks A."/>
            <person name="Storesund J.E."/>
            <person name="Kallscheuer N."/>
            <person name="Luecker S."/>
            <person name="Lage O.M."/>
            <person name="Pohl T."/>
            <person name="Merkel B.J."/>
            <person name="Hornburger P."/>
            <person name="Mueller R.-W."/>
            <person name="Bruemmer F."/>
            <person name="Labrenz M."/>
            <person name="Spormann A.M."/>
            <person name="Op Den Camp H."/>
            <person name="Overmann J."/>
            <person name="Amann R."/>
            <person name="Jetten M.S.M."/>
            <person name="Mascher T."/>
            <person name="Medema M.H."/>
            <person name="Devos D.P."/>
            <person name="Kaster A.-K."/>
            <person name="Ovreas L."/>
            <person name="Rohde M."/>
            <person name="Galperin M.Y."/>
            <person name="Jogler C."/>
        </authorList>
    </citation>
    <scope>NUCLEOTIDE SEQUENCE [LARGE SCALE GENOMIC DNA]</scope>
    <source>
        <strain evidence="1 2">Pan54</strain>
    </source>
</reference>
<dbReference type="Proteomes" id="UP000316095">
    <property type="component" value="Unassembled WGS sequence"/>
</dbReference>